<feature type="compositionally biased region" description="Basic and acidic residues" evidence="1">
    <location>
        <begin position="275"/>
        <end position="284"/>
    </location>
</feature>
<feature type="compositionally biased region" description="Low complexity" evidence="1">
    <location>
        <begin position="245"/>
        <end position="258"/>
    </location>
</feature>
<gene>
    <name evidence="2" type="ORF">BRAFLDRAFT_108657</name>
</gene>
<dbReference type="PANTHER" id="PTHR14164">
    <property type="entry name" value="PERICENTRIOLAR MATERIAL 1-RELATED"/>
    <property type="match status" value="1"/>
</dbReference>
<protein>
    <submittedName>
        <fullName evidence="2">Uncharacterized protein</fullName>
    </submittedName>
</protein>
<dbReference type="InterPro" id="IPR024138">
    <property type="entry name" value="Pericentriolar_Pcm1"/>
</dbReference>
<sequence length="821" mass="91386">MWKATGILEGLGFHVRTFVCDGASTNRRFYKIHGNHVATRQLCIGHGTEHLTYKAHSNHGGLHEPKFVTAGIMKYSLHGLLGDDQRTALFKLCDVIGAITHPVLQKEKIPVIQAAIDEYLVLVERDYPCNVMTANRPHPYDEPEGCSSIPDSAYTRKRKVPIPDPPPPPKRAKGKDCIDTGSDQQHTPTTTDNRAVDPVPATRHQQQSSACNSERESELFVQSGEVDQTTRSEVAGSEVAGSEVAAGGKAKSDGSSSSEEGDEGGDIAPKVTPSHTKETGDKGADTTSAELCSNCVTSLERSPTLLSRKRRFRLAITGNYRRVSRSGDTAKPMGTHVTGAISHDSNLTITILVRVLQDEAKESFPGSEDVPVKSDHKGLLFAYQTIRSLIGAIEALAKKKPGARVWFKADACDLKVALQTSMKGKWNGDADLGDGGLQRMFAESTRRMELVKEAGKLSGRDRLEACLRTLLVDIEEDVSMLDRGQKAAHEKYEAKFRQRNSSVELLKSLAWDRIEYHTLLEQAKAFRDRYEGLLANLNPSAPATRDVMKCLAELKSDSETYLTNVFKKKRQPADHALVIMMADERRQHKPYAVPVQLVPYHSIRDQQLQDLLDECHVEARKAGLVPVEDDNGKPLTELKEMSIPEQVIQELHQLTAVEGMTEEDAIMRLRGQLVPPGYSPASFRVNSPESHLDRLKSILATYRYRHTLNEYYAQGVNLKENMYVPEQEEGVYVHRREDHCHVLKRIASHLRSDPPPPPSGLTTMPWRMHYIQAWVSQKLDLQRGCSVWIAKAVSERCRGTTVTACCNFPPSQRLHTGSQLH</sequence>
<proteinExistence type="predicted"/>
<evidence type="ECO:0000256" key="1">
    <source>
        <dbReference type="SAM" id="MobiDB-lite"/>
    </source>
</evidence>
<name>C3ZYJ9_BRAFL</name>
<organism>
    <name type="scientific">Branchiostoma floridae</name>
    <name type="common">Florida lancelet</name>
    <name type="synonym">Amphioxus</name>
    <dbReference type="NCBI Taxonomy" id="7739"/>
    <lineage>
        <taxon>Eukaryota</taxon>
        <taxon>Metazoa</taxon>
        <taxon>Chordata</taxon>
        <taxon>Cephalochordata</taxon>
        <taxon>Leptocardii</taxon>
        <taxon>Amphioxiformes</taxon>
        <taxon>Branchiostomatidae</taxon>
        <taxon>Branchiostoma</taxon>
    </lineage>
</organism>
<feature type="compositionally biased region" description="Polar residues" evidence="1">
    <location>
        <begin position="203"/>
        <end position="212"/>
    </location>
</feature>
<feature type="compositionally biased region" description="Polar residues" evidence="1">
    <location>
        <begin position="181"/>
        <end position="193"/>
    </location>
</feature>
<dbReference type="GO" id="GO:0060271">
    <property type="term" value="P:cilium assembly"/>
    <property type="evidence" value="ECO:0007669"/>
    <property type="project" value="InterPro"/>
</dbReference>
<reference evidence="2" key="1">
    <citation type="journal article" date="2008" name="Nature">
        <title>The amphioxus genome and the evolution of the chordate karyotype.</title>
        <authorList>
            <consortium name="US DOE Joint Genome Institute (JGI-PGF)"/>
            <person name="Putnam N.H."/>
            <person name="Butts T."/>
            <person name="Ferrier D.E.K."/>
            <person name="Furlong R.F."/>
            <person name="Hellsten U."/>
            <person name="Kawashima T."/>
            <person name="Robinson-Rechavi M."/>
            <person name="Shoguchi E."/>
            <person name="Terry A."/>
            <person name="Yu J.-K."/>
            <person name="Benito-Gutierrez E.L."/>
            <person name="Dubchak I."/>
            <person name="Garcia-Fernandez J."/>
            <person name="Gibson-Brown J.J."/>
            <person name="Grigoriev I.V."/>
            <person name="Horton A.C."/>
            <person name="de Jong P.J."/>
            <person name="Jurka J."/>
            <person name="Kapitonov V.V."/>
            <person name="Kohara Y."/>
            <person name="Kuroki Y."/>
            <person name="Lindquist E."/>
            <person name="Lucas S."/>
            <person name="Osoegawa K."/>
            <person name="Pennacchio L.A."/>
            <person name="Salamov A.A."/>
            <person name="Satou Y."/>
            <person name="Sauka-Spengler T."/>
            <person name="Schmutz J."/>
            <person name="Shin-I T."/>
            <person name="Toyoda A."/>
            <person name="Bronner-Fraser M."/>
            <person name="Fujiyama A."/>
            <person name="Holland L.Z."/>
            <person name="Holland P.W.H."/>
            <person name="Satoh N."/>
            <person name="Rokhsar D.S."/>
        </authorList>
    </citation>
    <scope>NUCLEOTIDE SEQUENCE [LARGE SCALE GENOMIC DNA]</scope>
    <source>
        <strain evidence="2">S238N-H82</strain>
        <tissue evidence="2">Testes</tissue>
    </source>
</reference>
<dbReference type="GO" id="GO:0034454">
    <property type="term" value="P:microtubule anchoring at centrosome"/>
    <property type="evidence" value="ECO:0007669"/>
    <property type="project" value="InterPro"/>
</dbReference>
<dbReference type="InParanoid" id="C3ZYJ9"/>
<dbReference type="GO" id="GO:0005813">
    <property type="term" value="C:centrosome"/>
    <property type="evidence" value="ECO:0007669"/>
    <property type="project" value="InterPro"/>
</dbReference>
<dbReference type="PANTHER" id="PTHR14164:SF12">
    <property type="entry name" value="PERICENTRIOLAR MATERIAL 1 PROTEIN"/>
    <property type="match status" value="1"/>
</dbReference>
<dbReference type="EMBL" id="GG666731">
    <property type="protein sequence ID" value="EEN42383.1"/>
    <property type="molecule type" value="Genomic_DNA"/>
</dbReference>
<dbReference type="AlphaFoldDB" id="C3ZYJ9"/>
<accession>C3ZYJ9</accession>
<dbReference type="GO" id="GO:0071539">
    <property type="term" value="P:protein localization to centrosome"/>
    <property type="evidence" value="ECO:0007669"/>
    <property type="project" value="InterPro"/>
</dbReference>
<evidence type="ECO:0000313" key="2">
    <source>
        <dbReference type="EMBL" id="EEN42383.1"/>
    </source>
</evidence>
<feature type="region of interest" description="Disordered" evidence="1">
    <location>
        <begin position="134"/>
        <end position="287"/>
    </location>
</feature>